<dbReference type="GO" id="GO:0006508">
    <property type="term" value="P:proteolysis"/>
    <property type="evidence" value="ECO:0007669"/>
    <property type="project" value="InterPro"/>
</dbReference>
<dbReference type="AlphaFoldDB" id="A0A517YE96"/>
<dbReference type="PANTHER" id="PTHR48081">
    <property type="entry name" value="AB HYDROLASE SUPERFAMILY PROTEIN C4A8.06C"/>
    <property type="match status" value="1"/>
</dbReference>
<dbReference type="InterPro" id="IPR001375">
    <property type="entry name" value="Peptidase_S9_cat"/>
</dbReference>
<dbReference type="GO" id="GO:0008236">
    <property type="term" value="F:serine-type peptidase activity"/>
    <property type="evidence" value="ECO:0007669"/>
    <property type="project" value="InterPro"/>
</dbReference>
<dbReference type="Pfam" id="PF20434">
    <property type="entry name" value="BD-FAE"/>
    <property type="match status" value="1"/>
</dbReference>
<dbReference type="PANTHER" id="PTHR48081:SF6">
    <property type="entry name" value="PEPTIDASE S9 PROLYL OLIGOPEPTIDASE CATALYTIC DOMAIN-CONTAINING PROTEIN"/>
    <property type="match status" value="1"/>
</dbReference>
<organism evidence="5 6">
    <name type="scientific">Anatilimnocola aggregata</name>
    <dbReference type="NCBI Taxonomy" id="2528021"/>
    <lineage>
        <taxon>Bacteria</taxon>
        <taxon>Pseudomonadati</taxon>
        <taxon>Planctomycetota</taxon>
        <taxon>Planctomycetia</taxon>
        <taxon>Pirellulales</taxon>
        <taxon>Pirellulaceae</taxon>
        <taxon>Anatilimnocola</taxon>
    </lineage>
</organism>
<feature type="domain" description="Peptidase S9 prolyl oligopeptidase catalytic" evidence="3">
    <location>
        <begin position="230"/>
        <end position="296"/>
    </location>
</feature>
<accession>A0A517YE96</accession>
<evidence type="ECO:0000256" key="2">
    <source>
        <dbReference type="SAM" id="SignalP"/>
    </source>
</evidence>
<dbReference type="Proteomes" id="UP000315017">
    <property type="component" value="Chromosome"/>
</dbReference>
<evidence type="ECO:0000313" key="5">
    <source>
        <dbReference type="EMBL" id="QDU28573.1"/>
    </source>
</evidence>
<keyword evidence="2" id="KW-0732">Signal</keyword>
<gene>
    <name evidence="5" type="primary">axeA1_5</name>
    <name evidence="5" type="ORF">ETAA8_36760</name>
</gene>
<dbReference type="GO" id="GO:0046555">
    <property type="term" value="F:acetylxylan esterase activity"/>
    <property type="evidence" value="ECO:0007669"/>
    <property type="project" value="UniProtKB-EC"/>
</dbReference>
<dbReference type="KEGG" id="aagg:ETAA8_36760"/>
<evidence type="ECO:0000259" key="4">
    <source>
        <dbReference type="Pfam" id="PF20434"/>
    </source>
</evidence>
<evidence type="ECO:0000313" key="6">
    <source>
        <dbReference type="Proteomes" id="UP000315017"/>
    </source>
</evidence>
<feature type="domain" description="BD-FAE-like" evidence="4">
    <location>
        <begin position="85"/>
        <end position="186"/>
    </location>
</feature>
<name>A0A517YE96_9BACT</name>
<dbReference type="RefSeq" id="WP_202921048.1">
    <property type="nucleotide sequence ID" value="NZ_CP036274.1"/>
</dbReference>
<dbReference type="SUPFAM" id="SSF53474">
    <property type="entry name" value="alpha/beta-Hydrolases"/>
    <property type="match status" value="1"/>
</dbReference>
<sequence length="300" mass="32342" precursor="true">MTNLNHTMSRFGSSLLICLVVGRSSYAQPASPVSPPVAAPAVAVDVWPADKMPGRGADQPEAERPSKDTFHRITNVSRPTLTLFPAPKQGSPAPAMIVCPGGGYSYVVIDKEGTAIAAWLNSQGITALVLKYRNPNNREGALQDVQRALSLTRAHAAEWNVDPKRLGVIGFSAGGNLAAKASTQFGERTYRELDAVDKQSCRPDFAVLVYPAYLDDGKGDVAADLNLKANIPPTLIVHSDDDKNHVIGSKVYHAALDEAKVAHEFKLYPTGGHGYGLHSTKDARIWPEDALKWLQKVGIR</sequence>
<dbReference type="Gene3D" id="3.40.50.1820">
    <property type="entry name" value="alpha/beta hydrolase"/>
    <property type="match status" value="1"/>
</dbReference>
<proteinExistence type="predicted"/>
<dbReference type="EC" id="3.1.1.72" evidence="5"/>
<evidence type="ECO:0000259" key="3">
    <source>
        <dbReference type="Pfam" id="PF00326"/>
    </source>
</evidence>
<keyword evidence="1 5" id="KW-0378">Hydrolase</keyword>
<dbReference type="Pfam" id="PF00326">
    <property type="entry name" value="Peptidase_S9"/>
    <property type="match status" value="1"/>
</dbReference>
<keyword evidence="6" id="KW-1185">Reference proteome</keyword>
<dbReference type="InterPro" id="IPR029058">
    <property type="entry name" value="AB_hydrolase_fold"/>
</dbReference>
<protein>
    <submittedName>
        <fullName evidence="5">Acetylxylan esterase</fullName>
        <ecNumber evidence="5">3.1.1.72</ecNumber>
    </submittedName>
</protein>
<feature type="signal peptide" evidence="2">
    <location>
        <begin position="1"/>
        <end position="27"/>
    </location>
</feature>
<dbReference type="EMBL" id="CP036274">
    <property type="protein sequence ID" value="QDU28573.1"/>
    <property type="molecule type" value="Genomic_DNA"/>
</dbReference>
<dbReference type="InterPro" id="IPR049492">
    <property type="entry name" value="BD-FAE-like_dom"/>
</dbReference>
<dbReference type="InterPro" id="IPR050300">
    <property type="entry name" value="GDXG_lipolytic_enzyme"/>
</dbReference>
<reference evidence="5 6" key="1">
    <citation type="submission" date="2019-02" db="EMBL/GenBank/DDBJ databases">
        <title>Deep-cultivation of Planctomycetes and their phenomic and genomic characterization uncovers novel biology.</title>
        <authorList>
            <person name="Wiegand S."/>
            <person name="Jogler M."/>
            <person name="Boedeker C."/>
            <person name="Pinto D."/>
            <person name="Vollmers J."/>
            <person name="Rivas-Marin E."/>
            <person name="Kohn T."/>
            <person name="Peeters S.H."/>
            <person name="Heuer A."/>
            <person name="Rast P."/>
            <person name="Oberbeckmann S."/>
            <person name="Bunk B."/>
            <person name="Jeske O."/>
            <person name="Meyerdierks A."/>
            <person name="Storesund J.E."/>
            <person name="Kallscheuer N."/>
            <person name="Luecker S."/>
            <person name="Lage O.M."/>
            <person name="Pohl T."/>
            <person name="Merkel B.J."/>
            <person name="Hornburger P."/>
            <person name="Mueller R.-W."/>
            <person name="Bruemmer F."/>
            <person name="Labrenz M."/>
            <person name="Spormann A.M."/>
            <person name="Op den Camp H."/>
            <person name="Overmann J."/>
            <person name="Amann R."/>
            <person name="Jetten M.S.M."/>
            <person name="Mascher T."/>
            <person name="Medema M.H."/>
            <person name="Devos D.P."/>
            <person name="Kaster A.-K."/>
            <person name="Ovreas L."/>
            <person name="Rohde M."/>
            <person name="Galperin M.Y."/>
            <person name="Jogler C."/>
        </authorList>
    </citation>
    <scope>NUCLEOTIDE SEQUENCE [LARGE SCALE GENOMIC DNA]</scope>
    <source>
        <strain evidence="5 6">ETA_A8</strain>
    </source>
</reference>
<evidence type="ECO:0000256" key="1">
    <source>
        <dbReference type="ARBA" id="ARBA00022801"/>
    </source>
</evidence>
<feature type="chain" id="PRO_5022195808" evidence="2">
    <location>
        <begin position="28"/>
        <end position="300"/>
    </location>
</feature>